<dbReference type="EMBL" id="JYDL01000068">
    <property type="protein sequence ID" value="KRX18753.1"/>
    <property type="molecule type" value="Genomic_DNA"/>
</dbReference>
<keyword evidence="2" id="KW-1185">Reference proteome</keyword>
<sequence>MCKTSSIMYRFEYSIEQEEEEEERMIFSIRISNVRLFLLAGKIGACLLVLKCIEYNFCQWFFISVYTIVLVYTRRVGRLVDCVQLVDKNDCSRC</sequence>
<dbReference type="AlphaFoldDB" id="A0A0V0RWA0"/>
<comment type="caution">
    <text evidence="1">The sequence shown here is derived from an EMBL/GenBank/DDBJ whole genome shotgun (WGS) entry which is preliminary data.</text>
</comment>
<reference evidence="1 2" key="1">
    <citation type="submission" date="2015-01" db="EMBL/GenBank/DDBJ databases">
        <title>Evolution of Trichinella species and genotypes.</title>
        <authorList>
            <person name="Korhonen P.K."/>
            <person name="Edoardo P."/>
            <person name="Giuseppe L.R."/>
            <person name="Gasser R.B."/>
        </authorList>
    </citation>
    <scope>NUCLEOTIDE SEQUENCE [LARGE SCALE GENOMIC DNA]</scope>
    <source>
        <strain evidence="1">ISS37</strain>
    </source>
</reference>
<organism evidence="1 2">
    <name type="scientific">Trichinella nelsoni</name>
    <dbReference type="NCBI Taxonomy" id="6336"/>
    <lineage>
        <taxon>Eukaryota</taxon>
        <taxon>Metazoa</taxon>
        <taxon>Ecdysozoa</taxon>
        <taxon>Nematoda</taxon>
        <taxon>Enoplea</taxon>
        <taxon>Dorylaimia</taxon>
        <taxon>Trichinellida</taxon>
        <taxon>Trichinellidae</taxon>
        <taxon>Trichinella</taxon>
    </lineage>
</organism>
<name>A0A0V0RWA0_9BILA</name>
<gene>
    <name evidence="1" type="ORF">T07_11190</name>
</gene>
<protein>
    <submittedName>
        <fullName evidence="1">Uncharacterized protein</fullName>
    </submittedName>
</protein>
<evidence type="ECO:0000313" key="1">
    <source>
        <dbReference type="EMBL" id="KRX18753.1"/>
    </source>
</evidence>
<evidence type="ECO:0000313" key="2">
    <source>
        <dbReference type="Proteomes" id="UP000054630"/>
    </source>
</evidence>
<dbReference type="Proteomes" id="UP000054630">
    <property type="component" value="Unassembled WGS sequence"/>
</dbReference>
<proteinExistence type="predicted"/>
<accession>A0A0V0RWA0</accession>